<sequence>MLRDYDPHDNKGQGHQHPQLHQDHGPRHGPQHQPRPGHHGGPGSSTGHQDRYGPGIALGHQHWSQMVVQTPEIHKVVTEATGINTDPGCGRTTDPDMISTWPQMVVQATQKFINCMMTTHFFPGSPGPTETPKKKGGSPEITEETAQCWDCCIRLDGEKTFDGIRRNQQSFLWEMRSLSPRRKQCFLLEERAPQGLEELDGEENPEAGGFYVLALAYAPFYFLYDVRWVDFILTGS</sequence>
<feature type="region of interest" description="Disordered" evidence="1">
    <location>
        <begin position="1"/>
        <end position="56"/>
    </location>
</feature>
<proteinExistence type="predicted"/>
<keyword evidence="2" id="KW-0418">Kinase</keyword>
<gene>
    <name evidence="2" type="ORF">H671_3g8540</name>
</gene>
<feature type="compositionally biased region" description="Basic residues" evidence="1">
    <location>
        <begin position="27"/>
        <end position="38"/>
    </location>
</feature>
<keyword evidence="2" id="KW-0808">Transferase</keyword>
<protein>
    <submittedName>
        <fullName evidence="2">Sperm motility kinase Z-like protein</fullName>
    </submittedName>
</protein>
<evidence type="ECO:0000313" key="3">
    <source>
        <dbReference type="Proteomes" id="UP000030759"/>
    </source>
</evidence>
<dbReference type="AlphaFoldDB" id="A0A061IIE4"/>
<organism evidence="2 3">
    <name type="scientific">Cricetulus griseus</name>
    <name type="common">Chinese hamster</name>
    <name type="synonym">Cricetulus barabensis griseus</name>
    <dbReference type="NCBI Taxonomy" id="10029"/>
    <lineage>
        <taxon>Eukaryota</taxon>
        <taxon>Metazoa</taxon>
        <taxon>Chordata</taxon>
        <taxon>Craniata</taxon>
        <taxon>Vertebrata</taxon>
        <taxon>Euteleostomi</taxon>
        <taxon>Mammalia</taxon>
        <taxon>Eutheria</taxon>
        <taxon>Euarchontoglires</taxon>
        <taxon>Glires</taxon>
        <taxon>Rodentia</taxon>
        <taxon>Myomorpha</taxon>
        <taxon>Muroidea</taxon>
        <taxon>Cricetidae</taxon>
        <taxon>Cricetinae</taxon>
        <taxon>Cricetulus</taxon>
    </lineage>
</organism>
<name>A0A061IIE4_CRIGR</name>
<dbReference type="GO" id="GO:0016301">
    <property type="term" value="F:kinase activity"/>
    <property type="evidence" value="ECO:0007669"/>
    <property type="project" value="UniProtKB-KW"/>
</dbReference>
<reference evidence="3" key="1">
    <citation type="journal article" date="2013" name="Nat. Biotechnol.">
        <title>Chinese hamster genome sequenced from sorted chromosomes.</title>
        <authorList>
            <person name="Brinkrolf K."/>
            <person name="Rupp O."/>
            <person name="Laux H."/>
            <person name="Kollin F."/>
            <person name="Ernst W."/>
            <person name="Linke B."/>
            <person name="Kofler R."/>
            <person name="Romand S."/>
            <person name="Hesse F."/>
            <person name="Budach W.E."/>
            <person name="Galosy S."/>
            <person name="Muller D."/>
            <person name="Noll T."/>
            <person name="Wienberg J."/>
            <person name="Jostock T."/>
            <person name="Leonard M."/>
            <person name="Grillari J."/>
            <person name="Tauch A."/>
            <person name="Goesmann A."/>
            <person name="Helk B."/>
            <person name="Mott J.E."/>
            <person name="Puhler A."/>
            <person name="Borth N."/>
        </authorList>
    </citation>
    <scope>NUCLEOTIDE SEQUENCE [LARGE SCALE GENOMIC DNA]</scope>
    <source>
        <strain evidence="3">17A/GY</strain>
    </source>
</reference>
<evidence type="ECO:0000256" key="1">
    <source>
        <dbReference type="SAM" id="MobiDB-lite"/>
    </source>
</evidence>
<accession>A0A061IIE4</accession>
<evidence type="ECO:0000313" key="2">
    <source>
        <dbReference type="EMBL" id="ERE80887.1"/>
    </source>
</evidence>
<dbReference type="EMBL" id="KE670830">
    <property type="protein sequence ID" value="ERE80887.1"/>
    <property type="molecule type" value="Genomic_DNA"/>
</dbReference>
<feature type="compositionally biased region" description="Basic and acidic residues" evidence="1">
    <location>
        <begin position="1"/>
        <end position="12"/>
    </location>
</feature>
<dbReference type="Proteomes" id="UP000030759">
    <property type="component" value="Unassembled WGS sequence"/>
</dbReference>